<gene>
    <name evidence="1" type="ORF">DI623_00855</name>
</gene>
<organism evidence="1 2">
    <name type="scientific">Sphingomonas sanxanigenens</name>
    <dbReference type="NCBI Taxonomy" id="397260"/>
    <lineage>
        <taxon>Bacteria</taxon>
        <taxon>Pseudomonadati</taxon>
        <taxon>Pseudomonadota</taxon>
        <taxon>Alphaproteobacteria</taxon>
        <taxon>Sphingomonadales</taxon>
        <taxon>Sphingomonadaceae</taxon>
        <taxon>Sphingomonas</taxon>
    </lineage>
</organism>
<evidence type="ECO:0000313" key="1">
    <source>
        <dbReference type="EMBL" id="PZO92033.1"/>
    </source>
</evidence>
<comment type="caution">
    <text evidence="1">The sequence shown here is derived from an EMBL/GenBank/DDBJ whole genome shotgun (WGS) entry which is preliminary data.</text>
</comment>
<proteinExistence type="predicted"/>
<accession>A0A2W5ACU0</accession>
<dbReference type="EMBL" id="QFNN01000002">
    <property type="protein sequence ID" value="PZO92033.1"/>
    <property type="molecule type" value="Genomic_DNA"/>
</dbReference>
<sequence>MDLSFHLSRALTTGREGGWKPDSREEVLLRLLRKRAAAHRAGLMAQEQALREQILWSLPVIDPENHDD</sequence>
<dbReference type="Proteomes" id="UP000249066">
    <property type="component" value="Unassembled WGS sequence"/>
</dbReference>
<dbReference type="AlphaFoldDB" id="A0A2W5ACU0"/>
<protein>
    <submittedName>
        <fullName evidence="1">Uncharacterized protein</fullName>
    </submittedName>
</protein>
<evidence type="ECO:0000313" key="2">
    <source>
        <dbReference type="Proteomes" id="UP000249066"/>
    </source>
</evidence>
<name>A0A2W5ACU0_9SPHN</name>
<reference evidence="1 2" key="1">
    <citation type="submission" date="2017-08" db="EMBL/GenBank/DDBJ databases">
        <title>Infants hospitalized years apart are colonized by the same room-sourced microbial strains.</title>
        <authorList>
            <person name="Brooks B."/>
            <person name="Olm M.R."/>
            <person name="Firek B.A."/>
            <person name="Baker R."/>
            <person name="Thomas B.C."/>
            <person name="Morowitz M.J."/>
            <person name="Banfield J.F."/>
        </authorList>
    </citation>
    <scope>NUCLEOTIDE SEQUENCE [LARGE SCALE GENOMIC DNA]</scope>
    <source>
        <strain evidence="1">S2_018_000_R2_101</strain>
    </source>
</reference>